<feature type="region of interest" description="Disordered" evidence="1">
    <location>
        <begin position="264"/>
        <end position="496"/>
    </location>
</feature>
<feature type="compositionally biased region" description="Pro residues" evidence="1">
    <location>
        <begin position="436"/>
        <end position="447"/>
    </location>
</feature>
<feature type="compositionally biased region" description="Basic and acidic residues" evidence="1">
    <location>
        <begin position="281"/>
        <end position="293"/>
    </location>
</feature>
<feature type="compositionally biased region" description="Polar residues" evidence="1">
    <location>
        <begin position="367"/>
        <end position="376"/>
    </location>
</feature>
<keyword evidence="4" id="KW-1185">Reference proteome</keyword>
<organism evidence="3 4">
    <name type="scientific">Fibrella forsythiae</name>
    <dbReference type="NCBI Taxonomy" id="2817061"/>
    <lineage>
        <taxon>Bacteria</taxon>
        <taxon>Pseudomonadati</taxon>
        <taxon>Bacteroidota</taxon>
        <taxon>Cytophagia</taxon>
        <taxon>Cytophagales</taxon>
        <taxon>Spirosomataceae</taxon>
        <taxon>Fibrella</taxon>
    </lineage>
</organism>
<feature type="region of interest" description="Disordered" evidence="1">
    <location>
        <begin position="36"/>
        <end position="59"/>
    </location>
</feature>
<feature type="compositionally biased region" description="Polar residues" evidence="1">
    <location>
        <begin position="395"/>
        <end position="410"/>
    </location>
</feature>
<evidence type="ECO:0000313" key="4">
    <source>
        <dbReference type="Proteomes" id="UP000664628"/>
    </source>
</evidence>
<dbReference type="PROSITE" id="PS51257">
    <property type="entry name" value="PROKAR_LIPOPROTEIN"/>
    <property type="match status" value="1"/>
</dbReference>
<dbReference type="InterPro" id="IPR046535">
    <property type="entry name" value="DUF6600"/>
</dbReference>
<comment type="caution">
    <text evidence="3">The sequence shown here is derived from an EMBL/GenBank/DDBJ whole genome shotgun (WGS) entry which is preliminary data.</text>
</comment>
<gene>
    <name evidence="3" type="ORF">J2I46_03925</name>
</gene>
<accession>A0ABS3JCK3</accession>
<evidence type="ECO:0000256" key="1">
    <source>
        <dbReference type="SAM" id="MobiDB-lite"/>
    </source>
</evidence>
<feature type="signal peptide" evidence="2">
    <location>
        <begin position="1"/>
        <end position="26"/>
    </location>
</feature>
<feature type="chain" id="PRO_5046110341" evidence="2">
    <location>
        <begin position="27"/>
        <end position="496"/>
    </location>
</feature>
<evidence type="ECO:0000256" key="2">
    <source>
        <dbReference type="SAM" id="SignalP"/>
    </source>
</evidence>
<evidence type="ECO:0000313" key="3">
    <source>
        <dbReference type="EMBL" id="MBO0947715.1"/>
    </source>
</evidence>
<dbReference type="Pfam" id="PF20245">
    <property type="entry name" value="DUF6600"/>
    <property type="match status" value="1"/>
</dbReference>
<proteinExistence type="predicted"/>
<name>A0ABS3JCK3_9BACT</name>
<dbReference type="EMBL" id="JAFMYW010000001">
    <property type="protein sequence ID" value="MBO0947715.1"/>
    <property type="molecule type" value="Genomic_DNA"/>
</dbReference>
<reference evidence="3 4" key="1">
    <citation type="submission" date="2021-03" db="EMBL/GenBank/DDBJ databases">
        <title>Fibrella sp. HMF5405 genome sequencing and assembly.</title>
        <authorList>
            <person name="Kang H."/>
            <person name="Kim H."/>
            <person name="Bae S."/>
            <person name="Joh K."/>
        </authorList>
    </citation>
    <scope>NUCLEOTIDE SEQUENCE [LARGE SCALE GENOMIC DNA]</scope>
    <source>
        <strain evidence="3 4">HMF5405</strain>
    </source>
</reference>
<dbReference type="RefSeq" id="WP_207327617.1">
    <property type="nucleotide sequence ID" value="NZ_JAFMYW010000001.1"/>
</dbReference>
<dbReference type="Proteomes" id="UP000664628">
    <property type="component" value="Unassembled WGS sequence"/>
</dbReference>
<protein>
    <submittedName>
        <fullName evidence="3">Uncharacterized protein</fullName>
    </submittedName>
</protein>
<keyword evidence="2" id="KW-0732">Signal</keyword>
<feature type="compositionally biased region" description="Gly residues" evidence="1">
    <location>
        <begin position="348"/>
        <end position="357"/>
    </location>
</feature>
<sequence>MKTAGKLVIVLVGLTFSLAGVLSSCAQGSYNQPGYGQPGYGQTQPGYGQPGYDNGYDNQPGYNNQQGYNQYSGQPQDFYNELGPYGQWVQTPQYGTVWIPNVQPGFQPYATNGHWVVTEYGNTWVSDYAWGWGPFHYGRWYQDPRMGWAWVPGYDWGPAWVSWRSGGGYYGWAPLGPGINIDVNINIPANYWVFVPQIYITSPSLYSYYVPRPRVVNIYQQTTIINNVYRVNNRAYAYGPRRDEIERVTRRSVPVYRIENSRRPGRDEVRNNNSIGIYRPETTRGTRDSRGNDSRVYNAPFDNNRGGSRDDSRGNNVPGRSSGGSYGGNARTNNVPEAGSPVPTPGSYNGGGRGNAGSYGDPGNRANPANPNSTPSYPDRGQTRGGGGYGRPSYEAQQNQPMTQPGQPAQPSRPEATPQPQREWGGQRGGGSYSPPASPAPASPQPPSGGFENRQQPQAQPSGGREQRVGGGEQRAPGGQPQGGYSTGRGSSRGNN</sequence>